<keyword evidence="1" id="KW-1133">Transmembrane helix</keyword>
<keyword evidence="1" id="KW-0812">Transmembrane</keyword>
<keyword evidence="1" id="KW-0472">Membrane</keyword>
<dbReference type="InterPro" id="IPR012422">
    <property type="entry name" value="Cyt_c_oxidase_su4_bac-aa3"/>
</dbReference>
<evidence type="ECO:0000313" key="3">
    <source>
        <dbReference type="EMBL" id="GGJ23333.1"/>
    </source>
</evidence>
<organism evidence="3 4">
    <name type="scientific">Neoroseomonas lacus</name>
    <dbReference type="NCBI Taxonomy" id="287609"/>
    <lineage>
        <taxon>Bacteria</taxon>
        <taxon>Pseudomonadati</taxon>
        <taxon>Pseudomonadota</taxon>
        <taxon>Alphaproteobacteria</taxon>
        <taxon>Acetobacterales</taxon>
        <taxon>Acetobacteraceae</taxon>
        <taxon>Neoroseomonas</taxon>
    </lineage>
</organism>
<dbReference type="SUPFAM" id="SSF81469">
    <property type="entry name" value="Bacterial aa3 type cytochrome c oxidase subunit IV"/>
    <property type="match status" value="1"/>
</dbReference>
<dbReference type="Proteomes" id="UP000661507">
    <property type="component" value="Unassembled WGS sequence"/>
</dbReference>
<dbReference type="Pfam" id="PF07835">
    <property type="entry name" value="COX4_pro_2"/>
    <property type="match status" value="1"/>
</dbReference>
<dbReference type="AlphaFoldDB" id="A0A917KRQ5"/>
<gene>
    <name evidence="3" type="ORF">GCM10011320_33350</name>
</gene>
<reference evidence="3" key="1">
    <citation type="journal article" date="2014" name="Int. J. Syst. Evol. Microbiol.">
        <title>Complete genome sequence of Corynebacterium casei LMG S-19264T (=DSM 44701T), isolated from a smear-ripened cheese.</title>
        <authorList>
            <consortium name="US DOE Joint Genome Institute (JGI-PGF)"/>
            <person name="Walter F."/>
            <person name="Albersmeier A."/>
            <person name="Kalinowski J."/>
            <person name="Ruckert C."/>
        </authorList>
    </citation>
    <scope>NUCLEOTIDE SEQUENCE</scope>
    <source>
        <strain evidence="3">CGMCC 1.3617</strain>
    </source>
</reference>
<dbReference type="RefSeq" id="WP_188968580.1">
    <property type="nucleotide sequence ID" value="NZ_BMKW01000008.1"/>
</dbReference>
<evidence type="ECO:0000313" key="4">
    <source>
        <dbReference type="Proteomes" id="UP000661507"/>
    </source>
</evidence>
<accession>A0A917KRQ5</accession>
<dbReference type="Gene3D" id="1.20.5.160">
    <property type="entry name" value="Bacterial aa3 type cytochrome c oxidase subunit IV"/>
    <property type="match status" value="1"/>
</dbReference>
<dbReference type="InterPro" id="IPR036596">
    <property type="entry name" value="Cyt-C_aa3_sf"/>
</dbReference>
<reference evidence="3" key="2">
    <citation type="submission" date="2020-09" db="EMBL/GenBank/DDBJ databases">
        <authorList>
            <person name="Sun Q."/>
            <person name="Zhou Y."/>
        </authorList>
    </citation>
    <scope>NUCLEOTIDE SEQUENCE</scope>
    <source>
        <strain evidence="3">CGMCC 1.3617</strain>
    </source>
</reference>
<sequence length="52" mass="5853">MAEHKITYEFVEVKAGDILAERQSEWHGFTSFVTWSTGAIAVILLLLLIFLG</sequence>
<dbReference type="EMBL" id="BMKW01000008">
    <property type="protein sequence ID" value="GGJ23333.1"/>
    <property type="molecule type" value="Genomic_DNA"/>
</dbReference>
<keyword evidence="4" id="KW-1185">Reference proteome</keyword>
<proteinExistence type="predicted"/>
<evidence type="ECO:0000259" key="2">
    <source>
        <dbReference type="Pfam" id="PF07835"/>
    </source>
</evidence>
<name>A0A917KRQ5_9PROT</name>
<evidence type="ECO:0000256" key="1">
    <source>
        <dbReference type="SAM" id="Phobius"/>
    </source>
</evidence>
<feature type="domain" description="Cytochrome c oxidase subunit IV bacterial aa3 type" evidence="2">
    <location>
        <begin position="21"/>
        <end position="51"/>
    </location>
</feature>
<comment type="caution">
    <text evidence="3">The sequence shown here is derived from an EMBL/GenBank/DDBJ whole genome shotgun (WGS) entry which is preliminary data.</text>
</comment>
<feature type="transmembrane region" description="Helical" evidence="1">
    <location>
        <begin position="32"/>
        <end position="51"/>
    </location>
</feature>
<protein>
    <recommendedName>
        <fullName evidence="2">Cytochrome c oxidase subunit IV bacterial aa3 type domain-containing protein</fullName>
    </recommendedName>
</protein>